<organism evidence="7 8">
    <name type="scientific">Seiridium cardinale</name>
    <dbReference type="NCBI Taxonomy" id="138064"/>
    <lineage>
        <taxon>Eukaryota</taxon>
        <taxon>Fungi</taxon>
        <taxon>Dikarya</taxon>
        <taxon>Ascomycota</taxon>
        <taxon>Pezizomycotina</taxon>
        <taxon>Sordariomycetes</taxon>
        <taxon>Xylariomycetidae</taxon>
        <taxon>Amphisphaeriales</taxon>
        <taxon>Sporocadaceae</taxon>
        <taxon>Seiridium</taxon>
    </lineage>
</organism>
<dbReference type="PANTHER" id="PTHR42973">
    <property type="entry name" value="BINDING OXIDOREDUCTASE, PUTATIVE (AFU_ORTHOLOGUE AFUA_1G17690)-RELATED"/>
    <property type="match status" value="1"/>
</dbReference>
<name>A0ABR2XJW9_9PEZI</name>
<dbReference type="Gene3D" id="3.30.465.10">
    <property type="match status" value="1"/>
</dbReference>
<dbReference type="EMBL" id="JARVKM010000044">
    <property type="protein sequence ID" value="KAK9774059.1"/>
    <property type="molecule type" value="Genomic_DNA"/>
</dbReference>
<dbReference type="InterPro" id="IPR016169">
    <property type="entry name" value="FAD-bd_PCMH_sub2"/>
</dbReference>
<keyword evidence="4" id="KW-0274">FAD</keyword>
<sequence length="432" mass="47585">MKTKNVEVKFANERDIPYLAVNGGHGAITTVGRLKNGIQIWMKNLSSVDIADGGSTAKIGGGTRSKHVTDALWKAGKQTGESLQCIIVVELLTGACECTSILGPGLGGGHGFLQGRYGLVSDQFVSANIVLANGSLVTIDETSDLWWALQGAGHNFGIVTSITSKVYEIQYREWAYESFIFTGDKVEQLYATINEHLLKSQPVDVVNYSFFLNYPLIDPAKPVIMFYILQEGTSSVDTSYTARFHDLGPLISNAAGGTYVDIPAWTGNSNEDPICQKLGFVSIRFPIDLGSYDIPAQREVYDLFASTTQATPALNNSVFVFEGYSLQGVKAVPSELTAYPFRDDDLLVSPIIIYAPDGPELDKKVAAFGESLRQILHKASGREELHTYVNYAFGDETKKNWYGYEEWRQQKLLDLKLKYDPEGKFSFYAPIA</sequence>
<proteinExistence type="inferred from homology"/>
<evidence type="ECO:0000259" key="6">
    <source>
        <dbReference type="PROSITE" id="PS51387"/>
    </source>
</evidence>
<evidence type="ECO:0000256" key="4">
    <source>
        <dbReference type="ARBA" id="ARBA00022827"/>
    </source>
</evidence>
<evidence type="ECO:0000256" key="1">
    <source>
        <dbReference type="ARBA" id="ARBA00001974"/>
    </source>
</evidence>
<keyword evidence="5" id="KW-0560">Oxidoreductase</keyword>
<keyword evidence="3" id="KW-0285">Flavoprotein</keyword>
<protein>
    <submittedName>
        <fullName evidence="7">FAD-binding PCMH-type domain-containing protein</fullName>
    </submittedName>
</protein>
<dbReference type="InterPro" id="IPR006094">
    <property type="entry name" value="Oxid_FAD_bind_N"/>
</dbReference>
<dbReference type="InterPro" id="IPR016166">
    <property type="entry name" value="FAD-bd_PCMH"/>
</dbReference>
<dbReference type="SUPFAM" id="SSF56176">
    <property type="entry name" value="FAD-binding/transporter-associated domain-like"/>
    <property type="match status" value="1"/>
</dbReference>
<gene>
    <name evidence="7" type="ORF">SCAR479_09173</name>
</gene>
<accession>A0ABR2XJW9</accession>
<evidence type="ECO:0000256" key="3">
    <source>
        <dbReference type="ARBA" id="ARBA00022630"/>
    </source>
</evidence>
<evidence type="ECO:0000313" key="7">
    <source>
        <dbReference type="EMBL" id="KAK9774059.1"/>
    </source>
</evidence>
<comment type="cofactor">
    <cofactor evidence="1">
        <name>FAD</name>
        <dbReference type="ChEBI" id="CHEBI:57692"/>
    </cofactor>
</comment>
<dbReference type="InterPro" id="IPR036318">
    <property type="entry name" value="FAD-bd_PCMH-like_sf"/>
</dbReference>
<dbReference type="Gene3D" id="3.40.462.20">
    <property type="match status" value="1"/>
</dbReference>
<comment type="caution">
    <text evidence="7">The sequence shown here is derived from an EMBL/GenBank/DDBJ whole genome shotgun (WGS) entry which is preliminary data.</text>
</comment>
<dbReference type="PANTHER" id="PTHR42973:SF9">
    <property type="entry name" value="FAD-BINDING PCMH-TYPE DOMAIN-CONTAINING PROTEIN-RELATED"/>
    <property type="match status" value="1"/>
</dbReference>
<evidence type="ECO:0000256" key="2">
    <source>
        <dbReference type="ARBA" id="ARBA00005466"/>
    </source>
</evidence>
<dbReference type="PROSITE" id="PS51387">
    <property type="entry name" value="FAD_PCMH"/>
    <property type="match status" value="1"/>
</dbReference>
<dbReference type="InterPro" id="IPR050416">
    <property type="entry name" value="FAD-linked_Oxidoreductase"/>
</dbReference>
<comment type="similarity">
    <text evidence="2">Belongs to the oxygen-dependent FAD-linked oxidoreductase family.</text>
</comment>
<dbReference type="Pfam" id="PF01565">
    <property type="entry name" value="FAD_binding_4"/>
    <property type="match status" value="1"/>
</dbReference>
<evidence type="ECO:0000256" key="5">
    <source>
        <dbReference type="ARBA" id="ARBA00023002"/>
    </source>
</evidence>
<reference evidence="7 8" key="1">
    <citation type="submission" date="2024-02" db="EMBL/GenBank/DDBJ databases">
        <title>First draft genome assembly of two strains of Seiridium cardinale.</title>
        <authorList>
            <person name="Emiliani G."/>
            <person name="Scali E."/>
        </authorList>
    </citation>
    <scope>NUCLEOTIDE SEQUENCE [LARGE SCALE GENOMIC DNA]</scope>
    <source>
        <strain evidence="7 8">BM-138-000479</strain>
    </source>
</reference>
<keyword evidence="8" id="KW-1185">Reference proteome</keyword>
<feature type="domain" description="FAD-binding PCMH-type" evidence="6">
    <location>
        <begin position="1"/>
        <end position="169"/>
    </location>
</feature>
<dbReference type="Proteomes" id="UP001465668">
    <property type="component" value="Unassembled WGS sequence"/>
</dbReference>
<evidence type="ECO:0000313" key="8">
    <source>
        <dbReference type="Proteomes" id="UP001465668"/>
    </source>
</evidence>